<reference evidence="1 2" key="1">
    <citation type="submission" date="2016-07" db="EMBL/GenBank/DDBJ databases">
        <title>Pervasive Adenine N6-methylation of Active Genes in Fungi.</title>
        <authorList>
            <consortium name="DOE Joint Genome Institute"/>
            <person name="Mondo S.J."/>
            <person name="Dannebaum R.O."/>
            <person name="Kuo R.C."/>
            <person name="Labutti K."/>
            <person name="Haridas S."/>
            <person name="Kuo A."/>
            <person name="Salamov A."/>
            <person name="Ahrendt S.R."/>
            <person name="Lipzen A."/>
            <person name="Sullivan W."/>
            <person name="Andreopoulos W.B."/>
            <person name="Clum A."/>
            <person name="Lindquist E."/>
            <person name="Daum C."/>
            <person name="Ramamoorthy G.K."/>
            <person name="Gryganskyi A."/>
            <person name="Culley D."/>
            <person name="Magnuson J.K."/>
            <person name="James T.Y."/>
            <person name="O'Malley M.A."/>
            <person name="Stajich J.E."/>
            <person name="Spatafora J.W."/>
            <person name="Visel A."/>
            <person name="Grigoriev I.V."/>
        </authorList>
    </citation>
    <scope>NUCLEOTIDE SEQUENCE [LARGE SCALE GENOMIC DNA]</scope>
    <source>
        <strain evidence="1 2">CBS 931.73</strain>
    </source>
</reference>
<dbReference type="GO" id="GO:0005634">
    <property type="term" value="C:nucleus"/>
    <property type="evidence" value="ECO:0007669"/>
    <property type="project" value="TreeGrafter"/>
</dbReference>
<protein>
    <recommendedName>
        <fullName evidence="3">Cyclin N-terminal domain-containing protein</fullName>
    </recommendedName>
</protein>
<accession>A0A1Y1YSK0</accession>
<dbReference type="PANTHER" id="PTHR15615">
    <property type="match status" value="1"/>
</dbReference>
<dbReference type="InterPro" id="IPR013922">
    <property type="entry name" value="Cyclin_PHO80-like"/>
</dbReference>
<name>A0A1Y1YSK0_9FUNG</name>
<dbReference type="Pfam" id="PF08613">
    <property type="entry name" value="Cyclin"/>
    <property type="match status" value="1"/>
</dbReference>
<dbReference type="OrthoDB" id="244495at2759"/>
<proteinExistence type="predicted"/>
<organism evidence="1 2">
    <name type="scientific">Basidiobolus meristosporus CBS 931.73</name>
    <dbReference type="NCBI Taxonomy" id="1314790"/>
    <lineage>
        <taxon>Eukaryota</taxon>
        <taxon>Fungi</taxon>
        <taxon>Fungi incertae sedis</taxon>
        <taxon>Zoopagomycota</taxon>
        <taxon>Entomophthoromycotina</taxon>
        <taxon>Basidiobolomycetes</taxon>
        <taxon>Basidiobolales</taxon>
        <taxon>Basidiobolaceae</taxon>
        <taxon>Basidiobolus</taxon>
    </lineage>
</organism>
<dbReference type="GO" id="GO:0016538">
    <property type="term" value="F:cyclin-dependent protein serine/threonine kinase regulator activity"/>
    <property type="evidence" value="ECO:0007669"/>
    <property type="project" value="TreeGrafter"/>
</dbReference>
<evidence type="ECO:0000313" key="2">
    <source>
        <dbReference type="Proteomes" id="UP000193498"/>
    </source>
</evidence>
<evidence type="ECO:0008006" key="3">
    <source>
        <dbReference type="Google" id="ProtNLM"/>
    </source>
</evidence>
<comment type="caution">
    <text evidence="1">The sequence shown here is derived from an EMBL/GenBank/DDBJ whole genome shotgun (WGS) entry which is preliminary data.</text>
</comment>
<dbReference type="STRING" id="1314790.A0A1Y1YSK0"/>
<dbReference type="GO" id="GO:0000307">
    <property type="term" value="C:cyclin-dependent protein kinase holoenzyme complex"/>
    <property type="evidence" value="ECO:0007669"/>
    <property type="project" value="TreeGrafter"/>
</dbReference>
<feature type="non-terminal residue" evidence="1">
    <location>
        <position position="1"/>
    </location>
</feature>
<dbReference type="InParanoid" id="A0A1Y1YSK0"/>
<dbReference type="AlphaFoldDB" id="A0A1Y1YSK0"/>
<dbReference type="Gene3D" id="1.10.472.10">
    <property type="entry name" value="Cyclin-like"/>
    <property type="match status" value="1"/>
</dbReference>
<dbReference type="SUPFAM" id="SSF47954">
    <property type="entry name" value="Cyclin-like"/>
    <property type="match status" value="1"/>
</dbReference>
<dbReference type="EMBL" id="MCFE01000075">
    <property type="protein sequence ID" value="ORY01002.1"/>
    <property type="molecule type" value="Genomic_DNA"/>
</dbReference>
<dbReference type="PANTHER" id="PTHR15615:SF27">
    <property type="entry name" value="PHO85 CYCLIN CLG1"/>
    <property type="match status" value="1"/>
</dbReference>
<dbReference type="InterPro" id="IPR036915">
    <property type="entry name" value="Cyclin-like_sf"/>
</dbReference>
<sequence>RLANFVDYMIQQMWNRKTKVISKPPNSMFRDFFKEVITRSQVSPSVIFLGLKYIQRLTKYRPGICGEEGSECRLFVISLMISHKMLEDSTYTNQTWSELTFIPVSELNQMEGEFLYSIRYDLHMPEEAFSQWLLYAEQFV</sequence>
<keyword evidence="2" id="KW-1185">Reference proteome</keyword>
<dbReference type="GO" id="GO:0019901">
    <property type="term" value="F:protein kinase binding"/>
    <property type="evidence" value="ECO:0007669"/>
    <property type="project" value="InterPro"/>
</dbReference>
<dbReference type="CDD" id="cd20557">
    <property type="entry name" value="CYCLIN_ScPCL1-like"/>
    <property type="match status" value="1"/>
</dbReference>
<evidence type="ECO:0000313" key="1">
    <source>
        <dbReference type="EMBL" id="ORY01002.1"/>
    </source>
</evidence>
<dbReference type="Proteomes" id="UP000193498">
    <property type="component" value="Unassembled WGS sequence"/>
</dbReference>
<feature type="non-terminal residue" evidence="1">
    <location>
        <position position="140"/>
    </location>
</feature>
<gene>
    <name evidence="1" type="ORF">K493DRAFT_195771</name>
</gene>